<sequence length="221" mass="25329">MQNEFEYTDKVIKMLNRKLIRAFDGFKTGLKFDELNVLKGVNEQYERMASEMQRQYRHIARRKYSDTWEYLIVLGLAKGKMPGEKAINASADAVVKQTLGGYNPVTEYVFSHEIERKSARTAEAIIAAQIVGDRNKAIDKSLKLLSNQMAEYADYVTLESAKAAYGDAGVKRVIWRTRHDEKRCQICKGLDGNVYNLDSAPDKPHYNCRCWLEPYTGRAKD</sequence>
<proteinExistence type="predicted"/>
<evidence type="ECO:0000256" key="1">
    <source>
        <dbReference type="SAM" id="Coils"/>
    </source>
</evidence>
<name>A0A8S5SGE2_9CAUD</name>
<reference evidence="2" key="1">
    <citation type="journal article" date="2021" name="Proc. Natl. Acad. Sci. U.S.A.">
        <title>A Catalog of Tens of Thousands of Viruses from Human Metagenomes Reveals Hidden Associations with Chronic Diseases.</title>
        <authorList>
            <person name="Tisza M.J."/>
            <person name="Buck C.B."/>
        </authorList>
    </citation>
    <scope>NUCLEOTIDE SEQUENCE</scope>
    <source>
        <strain evidence="2">CtzyE57</strain>
    </source>
</reference>
<organism evidence="2">
    <name type="scientific">Siphoviridae sp. ctzyE57</name>
    <dbReference type="NCBI Taxonomy" id="2827982"/>
    <lineage>
        <taxon>Viruses</taxon>
        <taxon>Duplodnaviria</taxon>
        <taxon>Heunggongvirae</taxon>
        <taxon>Uroviricota</taxon>
        <taxon>Caudoviricetes</taxon>
    </lineage>
</organism>
<protein>
    <submittedName>
        <fullName evidence="2">Putative head morphogenesis protein</fullName>
    </submittedName>
</protein>
<dbReference type="EMBL" id="BK032592">
    <property type="protein sequence ID" value="DAF50053.1"/>
    <property type="molecule type" value="Genomic_DNA"/>
</dbReference>
<feature type="coiled-coil region" evidence="1">
    <location>
        <begin position="35"/>
        <end position="62"/>
    </location>
</feature>
<evidence type="ECO:0000313" key="2">
    <source>
        <dbReference type="EMBL" id="DAF50053.1"/>
    </source>
</evidence>
<accession>A0A8S5SGE2</accession>
<keyword evidence="1" id="KW-0175">Coiled coil</keyword>